<dbReference type="EC" id="4.1.1.111" evidence="4"/>
<dbReference type="STRING" id="375574.GCA_001418035_01014"/>
<dbReference type="PANTHER" id="PTHR43413:SF1">
    <property type="entry name" value="SIROHEME DECARBOXYLASE NIRL SUBUNIT"/>
    <property type="match status" value="1"/>
</dbReference>
<protein>
    <recommendedName>
        <fullName evidence="4">siroheme decarboxylase</fullName>
        <ecNumber evidence="4">4.1.1.111</ecNumber>
    </recommendedName>
</protein>
<comment type="similarity">
    <text evidence="3">Belongs to the Ahb/Nir family.</text>
</comment>
<evidence type="ECO:0000313" key="8">
    <source>
        <dbReference type="EMBL" id="CUA82355.1"/>
    </source>
</evidence>
<comment type="pathway">
    <text evidence="2">Porphyrin-containing compound metabolism.</text>
</comment>
<dbReference type="RefSeq" id="WP_055433597.1">
    <property type="nucleotide sequence ID" value="NZ_CYHA01000002.1"/>
</dbReference>
<reference evidence="9" key="1">
    <citation type="submission" date="2015-08" db="EMBL/GenBank/DDBJ databases">
        <authorList>
            <person name="Varghese N."/>
        </authorList>
    </citation>
    <scope>NUCLEOTIDE SEQUENCE [LARGE SCALE GENOMIC DNA]</scope>
    <source>
        <strain evidence="9">DSM 17901</strain>
    </source>
</reference>
<evidence type="ECO:0000259" key="6">
    <source>
        <dbReference type="Pfam" id="PF17805"/>
    </source>
</evidence>
<dbReference type="Proteomes" id="UP000243535">
    <property type="component" value="Unassembled WGS sequence"/>
</dbReference>
<evidence type="ECO:0000256" key="5">
    <source>
        <dbReference type="ARBA" id="ARBA00048470"/>
    </source>
</evidence>
<gene>
    <name evidence="8" type="ORF">Ga0061063_1221</name>
</gene>
<evidence type="ECO:0000256" key="1">
    <source>
        <dbReference type="ARBA" id="ARBA00023239"/>
    </source>
</evidence>
<dbReference type="Gene3D" id="3.30.70.3460">
    <property type="match status" value="2"/>
</dbReference>
<dbReference type="InterPro" id="IPR040523">
    <property type="entry name" value="AsnC_trans_reg2"/>
</dbReference>
<keyword evidence="8" id="KW-0238">DNA-binding</keyword>
<dbReference type="GO" id="GO:0016829">
    <property type="term" value="F:lyase activity"/>
    <property type="evidence" value="ECO:0007669"/>
    <property type="project" value="UniProtKB-KW"/>
</dbReference>
<feature type="domain" description="Siroheme decarboxylase AsnC-like ligand binding" evidence="6">
    <location>
        <begin position="74"/>
        <end position="148"/>
    </location>
</feature>
<sequence>MPNLPVEAACLPPVALALIDAHQQRLPLVSRPFALLGQRHGLTETQTLDLLGQALSEGVLSRVGAVFAPNTVGASTLAALAVPPDQLEGVAAYVSSLPQVNHNYARDHAFNLWFVVAADTPPAVRDVLARIHLSTGLKPLNLPLEREYHIDLGFSFLDDPDTSRRSQPQSPAAVALTEGQRRLVSALGEGLALVPRPFAVLGETCGLGEGEVLDTLARWLATGVVRRLGCIVRHRELGFRANAMCVWQIPADALDHFGQRLAADPAVNLCYARPARPPDWPYTLFAMVHGRDPAHLHAKVETVRQRCGLTGIPHAVLVSTHRYTQRGARYHWSPA</sequence>
<evidence type="ECO:0000256" key="3">
    <source>
        <dbReference type="ARBA" id="ARBA00023457"/>
    </source>
</evidence>
<dbReference type="InterPro" id="IPR053953">
    <property type="entry name" value="NirdL-like_HTH"/>
</dbReference>
<name>A0A0K6GU89_9NEIS</name>
<keyword evidence="9" id="KW-1185">Reference proteome</keyword>
<dbReference type="OrthoDB" id="9806536at2"/>
<keyword evidence="1" id="KW-0456">Lyase</keyword>
<evidence type="ECO:0000256" key="2">
    <source>
        <dbReference type="ARBA" id="ARBA00023444"/>
    </source>
</evidence>
<dbReference type="Pfam" id="PF22451">
    <property type="entry name" value="NirdL-like_HTH"/>
    <property type="match status" value="2"/>
</dbReference>
<accession>A0A0K6GU89</accession>
<organism evidence="8 9">
    <name type="scientific">Gulbenkiania indica</name>
    <dbReference type="NCBI Taxonomy" id="375574"/>
    <lineage>
        <taxon>Bacteria</taxon>
        <taxon>Pseudomonadati</taxon>
        <taxon>Pseudomonadota</taxon>
        <taxon>Betaproteobacteria</taxon>
        <taxon>Neisseriales</taxon>
        <taxon>Chromobacteriaceae</taxon>
        <taxon>Gulbenkiania</taxon>
    </lineage>
</organism>
<evidence type="ECO:0000259" key="7">
    <source>
        <dbReference type="Pfam" id="PF22451"/>
    </source>
</evidence>
<proteinExistence type="inferred from homology"/>
<feature type="domain" description="Siroheme decarboxylase AsnC-like ligand binding" evidence="6">
    <location>
        <begin position="237"/>
        <end position="323"/>
    </location>
</feature>
<dbReference type="InterPro" id="IPR050684">
    <property type="entry name" value="HTH-Siroheme_Decarb"/>
</dbReference>
<dbReference type="PANTHER" id="PTHR43413">
    <property type="entry name" value="TRANSCRIPTIONAL REGULATOR, ASNC FAMILY"/>
    <property type="match status" value="1"/>
</dbReference>
<dbReference type="EMBL" id="CYHA01000002">
    <property type="protein sequence ID" value="CUA82355.1"/>
    <property type="molecule type" value="Genomic_DNA"/>
</dbReference>
<dbReference type="AlphaFoldDB" id="A0A0K6GU89"/>
<comment type="catalytic activity">
    <reaction evidence="5">
        <text>siroheme + 2 H(+) = 12,18-didecarboxysiroheme + 2 CO2</text>
        <dbReference type="Rhea" id="RHEA:19093"/>
        <dbReference type="ChEBI" id="CHEBI:15378"/>
        <dbReference type="ChEBI" id="CHEBI:16526"/>
        <dbReference type="ChEBI" id="CHEBI:60052"/>
        <dbReference type="ChEBI" id="CHEBI:140497"/>
        <dbReference type="EC" id="4.1.1.111"/>
    </reaction>
</comment>
<feature type="domain" description="Siroheme decarboxylase NirL-like HTH" evidence="7">
    <location>
        <begin position="181"/>
        <end position="226"/>
    </location>
</feature>
<dbReference type="Pfam" id="PF17805">
    <property type="entry name" value="AsnC_trans_reg2"/>
    <property type="match status" value="2"/>
</dbReference>
<feature type="domain" description="Siroheme decarboxylase NirL-like HTH" evidence="7">
    <location>
        <begin position="17"/>
        <end position="59"/>
    </location>
</feature>
<evidence type="ECO:0000313" key="9">
    <source>
        <dbReference type="Proteomes" id="UP000243535"/>
    </source>
</evidence>
<dbReference type="GO" id="GO:0003677">
    <property type="term" value="F:DNA binding"/>
    <property type="evidence" value="ECO:0007669"/>
    <property type="project" value="UniProtKB-KW"/>
</dbReference>
<evidence type="ECO:0000256" key="4">
    <source>
        <dbReference type="ARBA" id="ARBA00023471"/>
    </source>
</evidence>